<proteinExistence type="predicted"/>
<evidence type="ECO:0008006" key="10">
    <source>
        <dbReference type="Google" id="ProtNLM"/>
    </source>
</evidence>
<evidence type="ECO:0000313" key="8">
    <source>
        <dbReference type="EMBL" id="QNO43223.1"/>
    </source>
</evidence>
<keyword evidence="4" id="KW-0378">Hydrolase</keyword>
<dbReference type="InterPro" id="IPR038570">
    <property type="entry name" value="HicA_sf"/>
</dbReference>
<sequence>MYKLPRWPGRKIIRVFKKAGWIVDHIEGSHHILVKDGTETILVVPVHGTKPIKVGLLKRLIKDAGLTNEEFLMLCYKEGRKR</sequence>
<evidence type="ECO:0000256" key="5">
    <source>
        <dbReference type="ARBA" id="ARBA00022884"/>
    </source>
</evidence>
<evidence type="ECO:0000313" key="7">
    <source>
        <dbReference type="EMBL" id="QNO42230.1"/>
    </source>
</evidence>
<keyword evidence="1" id="KW-1277">Toxin-antitoxin system</keyword>
<keyword evidence="2" id="KW-0540">Nuclease</keyword>
<protein>
    <recommendedName>
        <fullName evidence="10">Type II toxin-antitoxin system HicA family toxin</fullName>
    </recommendedName>
</protein>
<dbReference type="EMBL" id="MT631104">
    <property type="protein sequence ID" value="QNO45370.1"/>
    <property type="molecule type" value="Genomic_DNA"/>
</dbReference>
<organism evidence="8">
    <name type="scientific">Candidatus Methanogaster sp. ANME-2c ERB4</name>
    <dbReference type="NCBI Taxonomy" id="2759911"/>
    <lineage>
        <taxon>Archaea</taxon>
        <taxon>Methanobacteriati</taxon>
        <taxon>Methanobacteriota</taxon>
        <taxon>Stenosarchaea group</taxon>
        <taxon>Methanomicrobia</taxon>
        <taxon>Methanosarcinales</taxon>
        <taxon>ANME-2 cluster</taxon>
        <taxon>Candidatus Methanogasteraceae</taxon>
        <taxon>Candidatus Methanogaster</taxon>
    </lineage>
</organism>
<reference evidence="8" key="1">
    <citation type="submission" date="2020-06" db="EMBL/GenBank/DDBJ databases">
        <title>Unique genomic features of the anaerobic methanotrophic archaea.</title>
        <authorList>
            <person name="Chadwick G.L."/>
            <person name="Skennerton C.T."/>
            <person name="Laso-Perez R."/>
            <person name="Leu A.O."/>
            <person name="Speth D.R."/>
            <person name="Yu H."/>
            <person name="Morgan-Lang C."/>
            <person name="Hatzenpichler R."/>
            <person name="Goudeau D."/>
            <person name="Malmstrom R."/>
            <person name="Brazelton W.J."/>
            <person name="Woyke T."/>
            <person name="Hallam S.J."/>
            <person name="Tyson G.W."/>
            <person name="Wegener G."/>
            <person name="Boetius A."/>
            <person name="Orphan V."/>
        </authorList>
    </citation>
    <scope>NUCLEOTIDE SEQUENCE</scope>
</reference>
<dbReference type="Pfam" id="PF07927">
    <property type="entry name" value="HicA_toxin"/>
    <property type="match status" value="1"/>
</dbReference>
<evidence type="ECO:0000256" key="3">
    <source>
        <dbReference type="ARBA" id="ARBA00022759"/>
    </source>
</evidence>
<evidence type="ECO:0000256" key="4">
    <source>
        <dbReference type="ARBA" id="ARBA00022801"/>
    </source>
</evidence>
<keyword evidence="5" id="KW-0694">RNA-binding</keyword>
<dbReference type="GO" id="GO:0003729">
    <property type="term" value="F:mRNA binding"/>
    <property type="evidence" value="ECO:0007669"/>
    <property type="project" value="InterPro"/>
</dbReference>
<dbReference type="SUPFAM" id="SSF54786">
    <property type="entry name" value="YcfA/nrd intein domain"/>
    <property type="match status" value="1"/>
</dbReference>
<dbReference type="GO" id="GO:0016787">
    <property type="term" value="F:hydrolase activity"/>
    <property type="evidence" value="ECO:0007669"/>
    <property type="project" value="UniProtKB-KW"/>
</dbReference>
<dbReference type="PANTHER" id="PTHR34873">
    <property type="entry name" value="SSR1766 PROTEIN"/>
    <property type="match status" value="1"/>
</dbReference>
<dbReference type="AlphaFoldDB" id="A0A7G9Y5D9"/>
<keyword evidence="3" id="KW-0255">Endonuclease</keyword>
<keyword evidence="6" id="KW-0346">Stress response</keyword>
<dbReference type="EMBL" id="MT630721">
    <property type="protein sequence ID" value="QNO42230.1"/>
    <property type="molecule type" value="Genomic_DNA"/>
</dbReference>
<evidence type="ECO:0000256" key="6">
    <source>
        <dbReference type="ARBA" id="ARBA00023016"/>
    </source>
</evidence>
<accession>A0A7G9Y5D9</accession>
<name>A0A7G9Y5D9_9EURY</name>
<dbReference type="GO" id="GO:0004519">
    <property type="term" value="F:endonuclease activity"/>
    <property type="evidence" value="ECO:0007669"/>
    <property type="project" value="UniProtKB-KW"/>
</dbReference>
<dbReference type="Gene3D" id="3.30.920.30">
    <property type="entry name" value="Hypothetical protein"/>
    <property type="match status" value="1"/>
</dbReference>
<dbReference type="EMBL" id="MT630800">
    <property type="protein sequence ID" value="QNO43223.1"/>
    <property type="molecule type" value="Genomic_DNA"/>
</dbReference>
<dbReference type="InterPro" id="IPR012933">
    <property type="entry name" value="HicA_mRNA_interferase"/>
</dbReference>
<evidence type="ECO:0000313" key="9">
    <source>
        <dbReference type="EMBL" id="QNO45370.1"/>
    </source>
</evidence>
<evidence type="ECO:0000256" key="1">
    <source>
        <dbReference type="ARBA" id="ARBA00022649"/>
    </source>
</evidence>
<gene>
    <name evidence="9" type="ORF">CHNKENMJ_00001</name>
    <name evidence="8" type="ORF">EOOENEJO_00001</name>
    <name evidence="7" type="ORF">MKPHGJHB_00008</name>
</gene>
<evidence type="ECO:0000256" key="2">
    <source>
        <dbReference type="ARBA" id="ARBA00022722"/>
    </source>
</evidence>
<dbReference type="PANTHER" id="PTHR34873:SF3">
    <property type="entry name" value="ADDICTION MODULE TOXIN, HICA FAMILY"/>
    <property type="match status" value="1"/>
</dbReference>